<evidence type="ECO:0000313" key="6">
    <source>
        <dbReference type="Proteomes" id="UP000242263"/>
    </source>
</evidence>
<dbReference type="PIRSF" id="PIRSF037238">
    <property type="entry name" value="Carboxypeptidase_G2"/>
    <property type="match status" value="1"/>
</dbReference>
<proteinExistence type="predicted"/>
<dbReference type="AlphaFoldDB" id="A0A2I1M766"/>
<evidence type="ECO:0000256" key="3">
    <source>
        <dbReference type="PIRSR" id="PIRSR037238-1"/>
    </source>
</evidence>
<dbReference type="GO" id="GO:0016787">
    <property type="term" value="F:hydrolase activity"/>
    <property type="evidence" value="ECO:0007669"/>
    <property type="project" value="UniProtKB-KW"/>
</dbReference>
<evidence type="ECO:0000256" key="2">
    <source>
        <dbReference type="ARBA" id="ARBA00022801"/>
    </source>
</evidence>
<keyword evidence="1" id="KW-0479">Metal-binding</keyword>
<dbReference type="InterPro" id="IPR050072">
    <property type="entry name" value="Peptidase_M20A"/>
</dbReference>
<feature type="active site" evidence="3">
    <location>
        <position position="90"/>
    </location>
</feature>
<dbReference type="PANTHER" id="PTHR43808:SF9">
    <property type="entry name" value="BLL0789 PROTEIN"/>
    <property type="match status" value="1"/>
</dbReference>
<dbReference type="SUPFAM" id="SSF55031">
    <property type="entry name" value="Bacterial exopeptidase dimerisation domain"/>
    <property type="match status" value="1"/>
</dbReference>
<keyword evidence="2" id="KW-0378">Hydrolase</keyword>
<dbReference type="PANTHER" id="PTHR43808">
    <property type="entry name" value="ACETYLORNITHINE DEACETYLASE"/>
    <property type="match status" value="1"/>
</dbReference>
<organism evidence="5 6">
    <name type="scientific">Alloscardovia omnicolens</name>
    <dbReference type="NCBI Taxonomy" id="419015"/>
    <lineage>
        <taxon>Bacteria</taxon>
        <taxon>Bacillati</taxon>
        <taxon>Actinomycetota</taxon>
        <taxon>Actinomycetes</taxon>
        <taxon>Bifidobacteriales</taxon>
        <taxon>Bifidobacteriaceae</taxon>
        <taxon>Alloscardovia</taxon>
    </lineage>
</organism>
<dbReference type="GO" id="GO:0046872">
    <property type="term" value="F:metal ion binding"/>
    <property type="evidence" value="ECO:0007669"/>
    <property type="project" value="UniProtKB-KW"/>
</dbReference>
<dbReference type="RefSeq" id="WP_049206848.1">
    <property type="nucleotide sequence ID" value="NZ_JASODL010000001.1"/>
</dbReference>
<evidence type="ECO:0000313" key="5">
    <source>
        <dbReference type="EMBL" id="PKZ15937.1"/>
    </source>
</evidence>
<dbReference type="Gene3D" id="3.40.630.10">
    <property type="entry name" value="Zn peptidases"/>
    <property type="match status" value="1"/>
</dbReference>
<reference evidence="5 6" key="1">
    <citation type="submission" date="2017-12" db="EMBL/GenBank/DDBJ databases">
        <title>Phylogenetic diversity of female urinary microbiome.</title>
        <authorList>
            <person name="Thomas-White K."/>
            <person name="Wolfe A.J."/>
        </authorList>
    </citation>
    <scope>NUCLEOTIDE SEQUENCE [LARGE SCALE GENOMIC DNA]</scope>
    <source>
        <strain evidence="5 6">UMB0064</strain>
    </source>
</reference>
<dbReference type="InterPro" id="IPR036264">
    <property type="entry name" value="Bact_exopeptidase_dim_dom"/>
</dbReference>
<feature type="active site" description="Proton acceptor" evidence="3">
    <location>
        <position position="151"/>
    </location>
</feature>
<dbReference type="InterPro" id="IPR017150">
    <property type="entry name" value="Pept_M20_glutamate_carboxypep"/>
</dbReference>
<dbReference type="Gene3D" id="3.30.70.360">
    <property type="match status" value="1"/>
</dbReference>
<dbReference type="EMBL" id="PKGU01000001">
    <property type="protein sequence ID" value="PKZ15937.1"/>
    <property type="molecule type" value="Genomic_DNA"/>
</dbReference>
<dbReference type="InterPro" id="IPR011650">
    <property type="entry name" value="Peptidase_M20_dimer"/>
</dbReference>
<dbReference type="Pfam" id="PF01546">
    <property type="entry name" value="Peptidase_M20"/>
    <property type="match status" value="1"/>
</dbReference>
<accession>A0A2I1M766</accession>
<dbReference type="SUPFAM" id="SSF53187">
    <property type="entry name" value="Zn-dependent exopeptidases"/>
    <property type="match status" value="1"/>
</dbReference>
<gene>
    <name evidence="5" type="ORF">CYJ32_00355</name>
</gene>
<evidence type="ECO:0000259" key="4">
    <source>
        <dbReference type="Pfam" id="PF07687"/>
    </source>
</evidence>
<comment type="caution">
    <text evidence="5">The sequence shown here is derived from an EMBL/GenBank/DDBJ whole genome shotgun (WGS) entry which is preliminary data.</text>
</comment>
<sequence>MNETDAIINAFLHEREQEIIDTVENIVNIDSGSRNIEGTTAVATVLSERLAQYGIEVQLEPSQGAGPLLVAHINQDNTSQAPISFLGHMDTVFPDGTAAEHPFSIDDNGNAHGPGVVDMKPGAVIAVYTLIALNQLSTFTQPVQLVLVSDEENLHMFSNAREIIQQHTQTSQYVLNFETGQLDDGIVLSRKGGMIVDIEVFGKAAHSGMAVREGRSAILDIAHKIIAIEALNDIDNGILLNCGKIEGGIGENVIPDYAKVSIGARFDTVEQRDYVINELTQLSETAYVEDTRTHMNIRTIMDAMMCTDESEKLFEKLSATAQRIGYGSIHASHVNGVSDAGITSSLGIPTLCALGARGTGAHSSTEEYSQVASYVQRAQLAACFVAQQGE</sequence>
<dbReference type="InterPro" id="IPR002933">
    <property type="entry name" value="Peptidase_M20"/>
</dbReference>
<evidence type="ECO:0000256" key="1">
    <source>
        <dbReference type="ARBA" id="ARBA00022723"/>
    </source>
</evidence>
<protein>
    <submittedName>
        <fullName evidence="5">Peptidase</fullName>
    </submittedName>
</protein>
<dbReference type="Proteomes" id="UP000242263">
    <property type="component" value="Unassembled WGS sequence"/>
</dbReference>
<name>A0A2I1M766_9BIFI</name>
<feature type="domain" description="Peptidase M20 dimerisation" evidence="4">
    <location>
        <begin position="189"/>
        <end position="290"/>
    </location>
</feature>
<dbReference type="Pfam" id="PF07687">
    <property type="entry name" value="M20_dimer"/>
    <property type="match status" value="1"/>
</dbReference>